<feature type="non-terminal residue" evidence="1">
    <location>
        <position position="227"/>
    </location>
</feature>
<keyword evidence="2" id="KW-1185">Reference proteome</keyword>
<evidence type="ECO:0000313" key="2">
    <source>
        <dbReference type="Proteomes" id="UP001159363"/>
    </source>
</evidence>
<evidence type="ECO:0008006" key="3">
    <source>
        <dbReference type="Google" id="ProtNLM"/>
    </source>
</evidence>
<evidence type="ECO:0000313" key="1">
    <source>
        <dbReference type="EMBL" id="KAJ8887358.1"/>
    </source>
</evidence>
<gene>
    <name evidence="1" type="ORF">PR048_013573</name>
</gene>
<reference evidence="1 2" key="1">
    <citation type="submission" date="2023-02" db="EMBL/GenBank/DDBJ databases">
        <title>LHISI_Scaffold_Assembly.</title>
        <authorList>
            <person name="Stuart O.P."/>
            <person name="Cleave R."/>
            <person name="Magrath M.J.L."/>
            <person name="Mikheyev A.S."/>
        </authorList>
    </citation>
    <scope>NUCLEOTIDE SEQUENCE [LARGE SCALE GENOMIC DNA]</scope>
    <source>
        <strain evidence="1">Daus_M_001</strain>
        <tissue evidence="1">Leg muscle</tissue>
    </source>
</reference>
<comment type="caution">
    <text evidence="1">The sequence shown here is derived from an EMBL/GenBank/DDBJ whole genome shotgun (WGS) entry which is preliminary data.</text>
</comment>
<proteinExistence type="predicted"/>
<accession>A0ABQ9HSK5</accession>
<dbReference type="Proteomes" id="UP001159363">
    <property type="component" value="Chromosome X"/>
</dbReference>
<dbReference type="EMBL" id="JARBHB010000004">
    <property type="protein sequence ID" value="KAJ8887358.1"/>
    <property type="molecule type" value="Genomic_DNA"/>
</dbReference>
<sequence length="227" mass="26187">MTNSNEPKDIRLGGKPTLSSSNGAIPYLDFTKSNLADEGKLWHQQYTIYICAQCLENVSDHRHVAILLHYLGPHELQIFNSFGLELEAVKCGKLIGAFCDYCSPRKNLTIERFNFFTRCQLHVSLSVGFGHDIISNKCSYKNIRTLWRKPWKWCRHLIKLRKMLSCSKRVNTFIKCSSYDPGPRYTGREGRSWNRQVRRQTCSTSKPVHCDKCSLQHLHGKCLAYGQ</sequence>
<protein>
    <recommendedName>
        <fullName evidence="3">Recombination activating protein 1</fullName>
    </recommendedName>
</protein>
<organism evidence="1 2">
    <name type="scientific">Dryococelus australis</name>
    <dbReference type="NCBI Taxonomy" id="614101"/>
    <lineage>
        <taxon>Eukaryota</taxon>
        <taxon>Metazoa</taxon>
        <taxon>Ecdysozoa</taxon>
        <taxon>Arthropoda</taxon>
        <taxon>Hexapoda</taxon>
        <taxon>Insecta</taxon>
        <taxon>Pterygota</taxon>
        <taxon>Neoptera</taxon>
        <taxon>Polyneoptera</taxon>
        <taxon>Phasmatodea</taxon>
        <taxon>Verophasmatodea</taxon>
        <taxon>Anareolatae</taxon>
        <taxon>Phasmatidae</taxon>
        <taxon>Eurycanthinae</taxon>
        <taxon>Dryococelus</taxon>
    </lineage>
</organism>
<name>A0ABQ9HSK5_9NEOP</name>